<dbReference type="PANTHER" id="PTHR21261">
    <property type="entry name" value="BEAT PROTEIN"/>
    <property type="match status" value="1"/>
</dbReference>
<dbReference type="EMBL" id="JBJJXI010000082">
    <property type="protein sequence ID" value="KAL3395415.1"/>
    <property type="molecule type" value="Genomic_DNA"/>
</dbReference>
<proteinExistence type="predicted"/>
<keyword evidence="2" id="KW-1185">Reference proteome</keyword>
<dbReference type="Proteomes" id="UP001627154">
    <property type="component" value="Unassembled WGS sequence"/>
</dbReference>
<protein>
    <submittedName>
        <fullName evidence="1">Uncharacterized protein</fullName>
    </submittedName>
</protein>
<sequence>MQIEDSIRHKFALFTVLFTYQLTMNEKDPNNAVARHSSSTSSSIVRSSASSRVQCSLRILTARSLGAQNLRRSRYDENPSLVYTMYKYMYIRDSCCATGASRMNLSRRLVMLLLTLCFVQFRQRVGALRLLEINVPSYLKKGESTRLECSACNEFHSYRLCGRFKDFISVLCEGSKDNAIRFKMQVCKPKYDLDSDKFYSVTWYKDNEHIFSISRKTNKKQVFLTDGVRIDQRGKNKTHKKHSIVPSAREIANYLGADKLTRVMIVVNRSTGTRSRIRRMPIERQLVHHLVPTARRSEDYR</sequence>
<accession>A0ABD2WRN9</accession>
<dbReference type="AlphaFoldDB" id="A0ABD2WRN9"/>
<reference evidence="1 2" key="1">
    <citation type="journal article" date="2024" name="bioRxiv">
        <title>A reference genome for Trichogramma kaykai: A tiny desert-dwelling parasitoid wasp with competing sex-ratio distorters.</title>
        <authorList>
            <person name="Culotta J."/>
            <person name="Lindsey A.R."/>
        </authorList>
    </citation>
    <scope>NUCLEOTIDE SEQUENCE [LARGE SCALE GENOMIC DNA]</scope>
    <source>
        <strain evidence="1 2">KSX58</strain>
    </source>
</reference>
<comment type="caution">
    <text evidence="1">The sequence shown here is derived from an EMBL/GenBank/DDBJ whole genome shotgun (WGS) entry which is preliminary data.</text>
</comment>
<gene>
    <name evidence="1" type="ORF">TKK_010521</name>
</gene>
<evidence type="ECO:0000313" key="1">
    <source>
        <dbReference type="EMBL" id="KAL3395415.1"/>
    </source>
</evidence>
<dbReference type="PANTHER" id="PTHR21261:SF15">
    <property type="entry name" value="BEATEN PATH IIIA, ISOFORM D-RELATED"/>
    <property type="match status" value="1"/>
</dbReference>
<evidence type="ECO:0000313" key="2">
    <source>
        <dbReference type="Proteomes" id="UP001627154"/>
    </source>
</evidence>
<organism evidence="1 2">
    <name type="scientific">Trichogramma kaykai</name>
    <dbReference type="NCBI Taxonomy" id="54128"/>
    <lineage>
        <taxon>Eukaryota</taxon>
        <taxon>Metazoa</taxon>
        <taxon>Ecdysozoa</taxon>
        <taxon>Arthropoda</taxon>
        <taxon>Hexapoda</taxon>
        <taxon>Insecta</taxon>
        <taxon>Pterygota</taxon>
        <taxon>Neoptera</taxon>
        <taxon>Endopterygota</taxon>
        <taxon>Hymenoptera</taxon>
        <taxon>Apocrita</taxon>
        <taxon>Proctotrupomorpha</taxon>
        <taxon>Chalcidoidea</taxon>
        <taxon>Trichogrammatidae</taxon>
        <taxon>Trichogramma</taxon>
    </lineage>
</organism>
<name>A0ABD2WRN9_9HYME</name>